<dbReference type="InterPro" id="IPR036390">
    <property type="entry name" value="WH_DNA-bd_sf"/>
</dbReference>
<evidence type="ECO:0000313" key="5">
    <source>
        <dbReference type="EMBL" id="RZC54272.1"/>
    </source>
</evidence>
<accession>A0A4Y7J2J9</accession>
<dbReference type="PANTHER" id="PTHR13097:SF7">
    <property type="entry name" value="GENERAL TRANSCRIPTION FACTOR IIE SUBUNIT 1"/>
    <property type="match status" value="1"/>
</dbReference>
<keyword evidence="2" id="KW-0804">Transcription</keyword>
<dbReference type="Gramene" id="RZC54272">
    <property type="protein sequence ID" value="RZC54272"/>
    <property type="gene ID" value="C5167_013126"/>
</dbReference>
<feature type="signal peptide" evidence="3">
    <location>
        <begin position="1"/>
        <end position="22"/>
    </location>
</feature>
<dbReference type="Gene3D" id="1.10.10.10">
    <property type="entry name" value="Winged helix-like DNA-binding domain superfamily/Winged helix DNA-binding domain"/>
    <property type="match status" value="1"/>
</dbReference>
<dbReference type="SMART" id="SM00531">
    <property type="entry name" value="TFIIE"/>
    <property type="match status" value="1"/>
</dbReference>
<evidence type="ECO:0000256" key="2">
    <source>
        <dbReference type="ARBA" id="ARBA00023163"/>
    </source>
</evidence>
<keyword evidence="1" id="KW-0805">Transcription regulation</keyword>
<dbReference type="Pfam" id="PF02002">
    <property type="entry name" value="TFIIE_alpha"/>
    <property type="match status" value="1"/>
</dbReference>
<dbReference type="PROSITE" id="PS51344">
    <property type="entry name" value="HTH_TFE_IIE"/>
    <property type="match status" value="1"/>
</dbReference>
<feature type="domain" description="HTH TFE/IIEalpha-type" evidence="4">
    <location>
        <begin position="1"/>
        <end position="102"/>
    </location>
</feature>
<name>A0A4Y7J2J9_PAPSO</name>
<gene>
    <name evidence="5" type="ORF">C5167_013126</name>
</gene>
<dbReference type="SUPFAM" id="SSF46785">
    <property type="entry name" value="Winged helix' DNA-binding domain"/>
    <property type="match status" value="1"/>
</dbReference>
<evidence type="ECO:0000256" key="1">
    <source>
        <dbReference type="ARBA" id="ARBA00023015"/>
    </source>
</evidence>
<dbReference type="AlphaFoldDB" id="A0A4Y7J2J9"/>
<keyword evidence="3" id="KW-0732">Signal</keyword>
<dbReference type="GO" id="GO:0005673">
    <property type="term" value="C:transcription factor TFIIE complex"/>
    <property type="evidence" value="ECO:0007669"/>
    <property type="project" value="TreeGrafter"/>
</dbReference>
<evidence type="ECO:0000256" key="3">
    <source>
        <dbReference type="SAM" id="SignalP"/>
    </source>
</evidence>
<protein>
    <recommendedName>
        <fullName evidence="4">HTH TFE/IIEalpha-type domain-containing protein</fullName>
    </recommendedName>
</protein>
<dbReference type="InterPro" id="IPR002853">
    <property type="entry name" value="TFIIE_asu"/>
</dbReference>
<proteinExistence type="predicted"/>
<reference evidence="5 6" key="1">
    <citation type="journal article" date="2018" name="Science">
        <title>The opium poppy genome and morphinan production.</title>
        <authorList>
            <person name="Guo L."/>
            <person name="Winzer T."/>
            <person name="Yang X."/>
            <person name="Li Y."/>
            <person name="Ning Z."/>
            <person name="He Z."/>
            <person name="Teodor R."/>
            <person name="Lu Y."/>
            <person name="Bowser T.A."/>
            <person name="Graham I.A."/>
            <person name="Ye K."/>
        </authorList>
    </citation>
    <scope>NUCLEOTIDE SEQUENCE [LARGE SCALE GENOMIC DNA]</scope>
    <source>
        <strain evidence="6">cv. HN1</strain>
        <tissue evidence="5">Leaves</tissue>
    </source>
</reference>
<dbReference type="GO" id="GO:0006367">
    <property type="term" value="P:transcription initiation at RNA polymerase II promoter"/>
    <property type="evidence" value="ECO:0007669"/>
    <property type="project" value="InterPro"/>
</dbReference>
<feature type="non-terminal residue" evidence="5">
    <location>
        <position position="139"/>
    </location>
</feature>
<dbReference type="InterPro" id="IPR036388">
    <property type="entry name" value="WH-like_DNA-bd_sf"/>
</dbReference>
<keyword evidence="6" id="KW-1185">Reference proteome</keyword>
<evidence type="ECO:0000259" key="4">
    <source>
        <dbReference type="PROSITE" id="PS51344"/>
    </source>
</evidence>
<dbReference type="EMBL" id="CM010717">
    <property type="protein sequence ID" value="RZC54272.1"/>
    <property type="molecule type" value="Genomic_DNA"/>
</dbReference>
<dbReference type="InterPro" id="IPR024550">
    <property type="entry name" value="TFIIEa/SarR/Rpc3_HTH_dom"/>
</dbReference>
<dbReference type="InterPro" id="IPR017919">
    <property type="entry name" value="TFIIE/TFIIEa_HTH"/>
</dbReference>
<feature type="chain" id="PRO_5021239937" description="HTH TFE/IIEalpha-type domain-containing protein" evidence="3">
    <location>
        <begin position="23"/>
        <end position="139"/>
    </location>
</feature>
<dbReference type="STRING" id="3469.A0A4Y7J2J9"/>
<dbReference type="InterPro" id="IPR039997">
    <property type="entry name" value="TFE"/>
</dbReference>
<dbReference type="PANTHER" id="PTHR13097">
    <property type="entry name" value="TRANSCRIPTION INITIATION FACTOR IIE, ALPHA SUBUNIT"/>
    <property type="match status" value="1"/>
</dbReference>
<dbReference type="Proteomes" id="UP000316621">
    <property type="component" value="Chromosome 3"/>
</dbReference>
<evidence type="ECO:0000313" key="6">
    <source>
        <dbReference type="Proteomes" id="UP000316621"/>
    </source>
</evidence>
<sequence length="139" mass="16488">MKNRRIHNGGMAFVVLLALTRRQWVREDDLAKDLKLSPKQLRQTLRFFEKEKLITRVNRRETPKGAKRYKVAVAKTTDGKEGEEKKKIYDVVRYRLHRMKKILEDELECCKTVEEYVCSRCKRRYSALDALQLISQTGE</sequence>
<organism evidence="5 6">
    <name type="scientific">Papaver somniferum</name>
    <name type="common">Opium poppy</name>
    <dbReference type="NCBI Taxonomy" id="3469"/>
    <lineage>
        <taxon>Eukaryota</taxon>
        <taxon>Viridiplantae</taxon>
        <taxon>Streptophyta</taxon>
        <taxon>Embryophyta</taxon>
        <taxon>Tracheophyta</taxon>
        <taxon>Spermatophyta</taxon>
        <taxon>Magnoliopsida</taxon>
        <taxon>Ranunculales</taxon>
        <taxon>Papaveraceae</taxon>
        <taxon>Papaveroideae</taxon>
        <taxon>Papaver</taxon>
    </lineage>
</organism>